<dbReference type="AlphaFoldDB" id="A0A8A4TG39"/>
<dbReference type="PROSITE" id="PS51257">
    <property type="entry name" value="PROKAR_LIPOPROTEIN"/>
    <property type="match status" value="1"/>
</dbReference>
<dbReference type="Proteomes" id="UP000663929">
    <property type="component" value="Chromosome"/>
</dbReference>
<sequence length="260" mass="29913">MRSPPVSPSDRVRRRGMILVVTLALLIAGCAKRSIETPIPSDHWPEPPSQAPRRLMLMLPGYQDSEAHFRRNGFFDLVARQPEGFRDWQLIALDSHVGYFQTGTMPQRIENEVMKAYPDIPVTLLGVSFGGFGALYLARAFPDRVDELVLFAPFLGRRDFLKRLHMEGLSEFQPRDRLERELLDNWRFLLEDSRRTGVEIHILHGESDRLAPAVELLAPKAPHIKVTTRPGGHKWKIWHGLFEAWLRDRKPQHVPAPERP</sequence>
<reference evidence="2" key="1">
    <citation type="submission" date="2021-03" db="EMBL/GenBank/DDBJ databases">
        <title>Acanthopleuribacteraceae sp. M133.</title>
        <authorList>
            <person name="Wang G."/>
        </authorList>
    </citation>
    <scope>NUCLEOTIDE SEQUENCE</scope>
    <source>
        <strain evidence="2">M133</strain>
    </source>
</reference>
<accession>A0A8A4TG39</accession>
<dbReference type="EMBL" id="CP071793">
    <property type="protein sequence ID" value="QTD49039.1"/>
    <property type="molecule type" value="Genomic_DNA"/>
</dbReference>
<evidence type="ECO:0000259" key="1">
    <source>
        <dbReference type="Pfam" id="PF00561"/>
    </source>
</evidence>
<organism evidence="2 3">
    <name type="scientific">Sulfidibacter corallicola</name>
    <dbReference type="NCBI Taxonomy" id="2818388"/>
    <lineage>
        <taxon>Bacteria</taxon>
        <taxon>Pseudomonadati</taxon>
        <taxon>Acidobacteriota</taxon>
        <taxon>Holophagae</taxon>
        <taxon>Acanthopleuribacterales</taxon>
        <taxon>Acanthopleuribacteraceae</taxon>
        <taxon>Sulfidibacter</taxon>
    </lineage>
</organism>
<evidence type="ECO:0000313" key="2">
    <source>
        <dbReference type="EMBL" id="QTD49039.1"/>
    </source>
</evidence>
<keyword evidence="2" id="KW-0378">Hydrolase</keyword>
<dbReference type="GO" id="GO:0016787">
    <property type="term" value="F:hydrolase activity"/>
    <property type="evidence" value="ECO:0007669"/>
    <property type="project" value="UniProtKB-KW"/>
</dbReference>
<dbReference type="Gene3D" id="3.40.50.1820">
    <property type="entry name" value="alpha/beta hydrolase"/>
    <property type="match status" value="1"/>
</dbReference>
<dbReference type="RefSeq" id="WP_237378685.1">
    <property type="nucleotide sequence ID" value="NZ_CP071793.1"/>
</dbReference>
<dbReference type="InterPro" id="IPR000073">
    <property type="entry name" value="AB_hydrolase_1"/>
</dbReference>
<evidence type="ECO:0000313" key="3">
    <source>
        <dbReference type="Proteomes" id="UP000663929"/>
    </source>
</evidence>
<dbReference type="InterPro" id="IPR029058">
    <property type="entry name" value="AB_hydrolase_fold"/>
</dbReference>
<dbReference type="Pfam" id="PF00561">
    <property type="entry name" value="Abhydrolase_1"/>
    <property type="match status" value="1"/>
</dbReference>
<gene>
    <name evidence="2" type="ORF">J3U87_25925</name>
</gene>
<name>A0A8A4TG39_SULCO</name>
<dbReference type="KEGG" id="scor:J3U87_25925"/>
<proteinExistence type="predicted"/>
<protein>
    <submittedName>
        <fullName evidence="2">Alpha/beta fold hydrolase</fullName>
    </submittedName>
</protein>
<dbReference type="SUPFAM" id="SSF53474">
    <property type="entry name" value="alpha/beta-Hydrolases"/>
    <property type="match status" value="1"/>
</dbReference>
<feature type="domain" description="AB hydrolase-1" evidence="1">
    <location>
        <begin position="60"/>
        <end position="153"/>
    </location>
</feature>
<keyword evidence="3" id="KW-1185">Reference proteome</keyword>